<dbReference type="EMBL" id="AMGW01000005">
    <property type="protein sequence ID" value="EXJ56977.1"/>
    <property type="molecule type" value="Genomic_DNA"/>
</dbReference>
<accession>W9VMQ8</accession>
<dbReference type="HOGENOM" id="CLU_1102672_0_0_1"/>
<evidence type="ECO:0000256" key="1">
    <source>
        <dbReference type="SAM" id="MobiDB-lite"/>
    </source>
</evidence>
<dbReference type="Proteomes" id="UP000019473">
    <property type="component" value="Unassembled WGS sequence"/>
</dbReference>
<comment type="caution">
    <text evidence="2">The sequence shown here is derived from an EMBL/GenBank/DDBJ whole genome shotgun (WGS) entry which is preliminary data.</text>
</comment>
<organism evidence="2 3">
    <name type="scientific">Cladophialophora yegresii CBS 114405</name>
    <dbReference type="NCBI Taxonomy" id="1182544"/>
    <lineage>
        <taxon>Eukaryota</taxon>
        <taxon>Fungi</taxon>
        <taxon>Dikarya</taxon>
        <taxon>Ascomycota</taxon>
        <taxon>Pezizomycotina</taxon>
        <taxon>Eurotiomycetes</taxon>
        <taxon>Chaetothyriomycetidae</taxon>
        <taxon>Chaetothyriales</taxon>
        <taxon>Herpotrichiellaceae</taxon>
        <taxon>Cladophialophora</taxon>
    </lineage>
</organism>
<dbReference type="VEuPathDB" id="FungiDB:A1O7_07321"/>
<evidence type="ECO:0000313" key="2">
    <source>
        <dbReference type="EMBL" id="EXJ56977.1"/>
    </source>
</evidence>
<dbReference type="GeneID" id="19181896"/>
<dbReference type="OrthoDB" id="10440951at2759"/>
<protein>
    <submittedName>
        <fullName evidence="2">Uncharacterized protein</fullName>
    </submittedName>
</protein>
<reference evidence="2 3" key="1">
    <citation type="submission" date="2013-03" db="EMBL/GenBank/DDBJ databases">
        <title>The Genome Sequence of Cladophialophora yegresii CBS 114405.</title>
        <authorList>
            <consortium name="The Broad Institute Genomics Platform"/>
            <person name="Cuomo C."/>
            <person name="de Hoog S."/>
            <person name="Gorbushina A."/>
            <person name="Walker B."/>
            <person name="Young S.K."/>
            <person name="Zeng Q."/>
            <person name="Gargeya S."/>
            <person name="Fitzgerald M."/>
            <person name="Haas B."/>
            <person name="Abouelleil A."/>
            <person name="Allen A.W."/>
            <person name="Alvarado L."/>
            <person name="Arachchi H.M."/>
            <person name="Berlin A.M."/>
            <person name="Chapman S.B."/>
            <person name="Gainer-Dewar J."/>
            <person name="Goldberg J."/>
            <person name="Griggs A."/>
            <person name="Gujja S."/>
            <person name="Hansen M."/>
            <person name="Howarth C."/>
            <person name="Imamovic A."/>
            <person name="Ireland A."/>
            <person name="Larimer J."/>
            <person name="McCowan C."/>
            <person name="Murphy C."/>
            <person name="Pearson M."/>
            <person name="Poon T.W."/>
            <person name="Priest M."/>
            <person name="Roberts A."/>
            <person name="Saif S."/>
            <person name="Shea T."/>
            <person name="Sisk P."/>
            <person name="Sykes S."/>
            <person name="Wortman J."/>
            <person name="Nusbaum C."/>
            <person name="Birren B."/>
        </authorList>
    </citation>
    <scope>NUCLEOTIDE SEQUENCE [LARGE SCALE GENOMIC DNA]</scope>
    <source>
        <strain evidence="2 3">CBS 114405</strain>
    </source>
</reference>
<sequence>MLSARSDIEVTVGDMTAAISTFQTLIQEALTPTADNTTTPTAPDTTAVTKRTTSSTTELDEINAIFADIQRLADGSAPLPSPGSSEVATRSLARRFSVSDTVRALVDCLGRLLSGTELRKRAVSAGSEVDDLATSLATIHGWADGTIPLPSEDVSASGSFTVDDGLEFATLLKDVIVAWRAQFEATLPAAEETNTTGAALVERAPHSQGFGLDNQFYDSALDKRGNLTLKIALKLLAAALDAYADTL</sequence>
<name>W9VMQ8_9EURO</name>
<gene>
    <name evidence="2" type="ORF">A1O7_07321</name>
</gene>
<feature type="region of interest" description="Disordered" evidence="1">
    <location>
        <begin position="33"/>
        <end position="54"/>
    </location>
</feature>
<dbReference type="AlphaFoldDB" id="W9VMQ8"/>
<evidence type="ECO:0000313" key="3">
    <source>
        <dbReference type="Proteomes" id="UP000019473"/>
    </source>
</evidence>
<keyword evidence="3" id="KW-1185">Reference proteome</keyword>
<proteinExistence type="predicted"/>
<dbReference type="RefSeq" id="XP_007759511.1">
    <property type="nucleotide sequence ID" value="XM_007761321.1"/>
</dbReference>